<dbReference type="InterPro" id="IPR012725">
    <property type="entry name" value="Chaperone_DnaK"/>
</dbReference>
<protein>
    <recommendedName>
        <fullName evidence="2 8">Chaperone protein DnaK</fullName>
    </recommendedName>
    <alternativeName>
        <fullName evidence="8">HSP70</fullName>
    </alternativeName>
    <alternativeName>
        <fullName evidence="8">Heat shock 70 kDa protein</fullName>
    </alternativeName>
    <alternativeName>
        <fullName evidence="8">Heat shock protein 70</fullName>
    </alternativeName>
</protein>
<dbReference type="AlphaFoldDB" id="A0A1M5HPA5"/>
<keyword evidence="5 8" id="KW-0067">ATP-binding</keyword>
<dbReference type="SUPFAM" id="SSF53067">
    <property type="entry name" value="Actin-like ATPase domain"/>
    <property type="match status" value="2"/>
</dbReference>
<dbReference type="NCBIfam" id="NF001413">
    <property type="entry name" value="PRK00290.1"/>
    <property type="match status" value="1"/>
</dbReference>
<feature type="compositionally biased region" description="Acidic residues" evidence="10">
    <location>
        <begin position="618"/>
        <end position="628"/>
    </location>
</feature>
<evidence type="ECO:0000256" key="2">
    <source>
        <dbReference type="ARBA" id="ARBA00014415"/>
    </source>
</evidence>
<feature type="region of interest" description="Disordered" evidence="10">
    <location>
        <begin position="599"/>
        <end position="628"/>
    </location>
</feature>
<dbReference type="EMBL" id="FQWF01000003">
    <property type="protein sequence ID" value="SHG17775.1"/>
    <property type="molecule type" value="Genomic_DNA"/>
</dbReference>
<dbReference type="PRINTS" id="PR00301">
    <property type="entry name" value="HEATSHOCK70"/>
</dbReference>
<evidence type="ECO:0000256" key="5">
    <source>
        <dbReference type="ARBA" id="ARBA00022840"/>
    </source>
</evidence>
<keyword evidence="6 8" id="KW-0346">Stress response</keyword>
<dbReference type="InterPro" id="IPR013126">
    <property type="entry name" value="Hsp_70_fam"/>
</dbReference>
<organism evidence="11 12">
    <name type="scientific">Flavobacterium micromati</name>
    <dbReference type="NCBI Taxonomy" id="229205"/>
    <lineage>
        <taxon>Bacteria</taxon>
        <taxon>Pseudomonadati</taxon>
        <taxon>Bacteroidota</taxon>
        <taxon>Flavobacteriia</taxon>
        <taxon>Flavobacteriales</taxon>
        <taxon>Flavobacteriaceae</taxon>
        <taxon>Flavobacterium</taxon>
    </lineage>
</organism>
<dbReference type="SUPFAM" id="SSF100934">
    <property type="entry name" value="Heat shock protein 70kD (HSP70), C-terminal subdomain"/>
    <property type="match status" value="1"/>
</dbReference>
<dbReference type="NCBIfam" id="NF003520">
    <property type="entry name" value="PRK05183.1"/>
    <property type="match status" value="1"/>
</dbReference>
<sequence>MGKIIGIDLGTTNSCVSVMEGNEAVVIPNAEGKRTTPSIIAFVEGGEIKVGDPAKRQAVTNPTKTIASIKRFMGQGFGEVTAESKRVSYKIVKGDNNTPRVDIDGRLYSAQELSAMTLQKMKKTAEDYLGQTVTEAVITVPAYFNDAQRQATKEAGEIAGLKVMRIINEPTAAALAYGLDKKGTDQKIAVYDLGGGTFDISVLELGDGVFEVLSTNGDTHLGGDDFDHEIIDWLAADFLAEEGIDLRLDPMSLQRLKEAAEKAKIELSSSTETEINLPYVTATASGPKHLVKKLTRAQFEKLTDSLVKRSMAPVARALKDAGLSVSDIDEVILVGGSTRMPRIAEEVEKFFGKKASKGVNPDEVVAIGAAIQGGVLSGDVKDVLLLDVTPLSLGIETMGGVMTTLIESNTTIPTKKSQVFSTAADSQPTVELHVLQGARAMAADNKTIGRFNLDGIPPAPRGVPQIEVTFDIDANGIIKVSATDKGTGKSHDIRIEASSGLTSEEIERMKRDAEANAESDKLLRSRAEKLNEADGMIFQTETQLKELGAKLSDDNKVAVEYALTELRMAHQSQDIPAIQTALDNINAAWKKATEAMYAEGEQGQGAAQPEGEAAQGDNVEDVEFEEVK</sequence>
<dbReference type="PANTHER" id="PTHR19375">
    <property type="entry name" value="HEAT SHOCK PROTEIN 70KDA"/>
    <property type="match status" value="1"/>
</dbReference>
<dbReference type="CDD" id="cd10234">
    <property type="entry name" value="ASKHA_NBD_HSP70_DnaK-like"/>
    <property type="match status" value="1"/>
</dbReference>
<dbReference type="NCBIfam" id="TIGR02350">
    <property type="entry name" value="prok_dnaK"/>
    <property type="match status" value="1"/>
</dbReference>
<gene>
    <name evidence="8" type="primary">dnaK</name>
    <name evidence="11" type="ORF">SAMN05444372_10361</name>
</gene>
<dbReference type="RefSeq" id="WP_073017504.1">
    <property type="nucleotide sequence ID" value="NZ_FQWF01000003.1"/>
</dbReference>
<dbReference type="Gene3D" id="1.20.1270.10">
    <property type="match status" value="1"/>
</dbReference>
<dbReference type="HAMAP" id="MF_00332">
    <property type="entry name" value="DnaK"/>
    <property type="match status" value="1"/>
</dbReference>
<proteinExistence type="evidence at transcript level"/>
<dbReference type="Pfam" id="PF00012">
    <property type="entry name" value="HSP70"/>
    <property type="match status" value="1"/>
</dbReference>
<evidence type="ECO:0000256" key="10">
    <source>
        <dbReference type="SAM" id="MobiDB-lite"/>
    </source>
</evidence>
<dbReference type="FunFam" id="3.30.420.40:FF:000004">
    <property type="entry name" value="Molecular chaperone DnaK"/>
    <property type="match status" value="1"/>
</dbReference>
<dbReference type="STRING" id="229205.SAMN05444372_10361"/>
<feature type="modified residue" description="Phosphothreonine; by autocatalysis" evidence="8">
    <location>
        <position position="197"/>
    </location>
</feature>
<dbReference type="Gene3D" id="2.60.34.10">
    <property type="entry name" value="Substrate Binding Domain Of DNAk, Chain A, domain 1"/>
    <property type="match status" value="1"/>
</dbReference>
<dbReference type="InterPro" id="IPR043129">
    <property type="entry name" value="ATPase_NBD"/>
</dbReference>
<comment type="induction">
    <text evidence="8">By stress conditions e.g. heat shock.</text>
</comment>
<evidence type="ECO:0000256" key="6">
    <source>
        <dbReference type="ARBA" id="ARBA00023016"/>
    </source>
</evidence>
<keyword evidence="3 8" id="KW-0597">Phosphoprotein</keyword>
<evidence type="ECO:0000256" key="7">
    <source>
        <dbReference type="ARBA" id="ARBA00023186"/>
    </source>
</evidence>
<dbReference type="PROSITE" id="PS00297">
    <property type="entry name" value="HSP70_1"/>
    <property type="match status" value="1"/>
</dbReference>
<dbReference type="PROSITE" id="PS01036">
    <property type="entry name" value="HSP70_3"/>
    <property type="match status" value="1"/>
</dbReference>
<evidence type="ECO:0000313" key="12">
    <source>
        <dbReference type="Proteomes" id="UP000184020"/>
    </source>
</evidence>
<evidence type="ECO:0000256" key="1">
    <source>
        <dbReference type="ARBA" id="ARBA00007381"/>
    </source>
</evidence>
<feature type="compositionally biased region" description="Low complexity" evidence="10">
    <location>
        <begin position="599"/>
        <end position="616"/>
    </location>
</feature>
<keyword evidence="4 8" id="KW-0547">Nucleotide-binding</keyword>
<dbReference type="OrthoDB" id="9766019at2"/>
<evidence type="ECO:0000256" key="9">
    <source>
        <dbReference type="RuleBase" id="RU003322"/>
    </source>
</evidence>
<dbReference type="SUPFAM" id="SSF100920">
    <property type="entry name" value="Heat shock protein 70kD (HSP70), peptide-binding domain"/>
    <property type="match status" value="1"/>
</dbReference>
<dbReference type="InterPro" id="IPR029047">
    <property type="entry name" value="HSP70_peptide-bd_sf"/>
</dbReference>
<dbReference type="PROSITE" id="PS00329">
    <property type="entry name" value="HSP70_2"/>
    <property type="match status" value="1"/>
</dbReference>
<dbReference type="FunFam" id="1.20.1270.10:FF:000001">
    <property type="entry name" value="Molecular chaperone DnaK"/>
    <property type="match status" value="1"/>
</dbReference>
<dbReference type="FunFam" id="2.60.34.10:FF:000014">
    <property type="entry name" value="Chaperone protein DnaK HSP70"/>
    <property type="match status" value="1"/>
</dbReference>
<comment type="similarity">
    <text evidence="1 8 9">Belongs to the heat shock protein 70 family.</text>
</comment>
<dbReference type="InterPro" id="IPR029048">
    <property type="entry name" value="HSP70_C_sf"/>
</dbReference>
<comment type="function">
    <text evidence="8">Acts as a chaperone.</text>
</comment>
<dbReference type="FunFam" id="3.90.640.10:FF:000003">
    <property type="entry name" value="Molecular chaperone DnaK"/>
    <property type="match status" value="1"/>
</dbReference>
<dbReference type="Gene3D" id="3.90.640.10">
    <property type="entry name" value="Actin, Chain A, domain 4"/>
    <property type="match status" value="1"/>
</dbReference>
<evidence type="ECO:0000313" key="11">
    <source>
        <dbReference type="EMBL" id="SHG17775.1"/>
    </source>
</evidence>
<dbReference type="InterPro" id="IPR018181">
    <property type="entry name" value="Heat_shock_70_CS"/>
</dbReference>
<accession>A0A1M5HPA5</accession>
<evidence type="ECO:0000256" key="3">
    <source>
        <dbReference type="ARBA" id="ARBA00022553"/>
    </source>
</evidence>
<reference evidence="12" key="1">
    <citation type="submission" date="2016-11" db="EMBL/GenBank/DDBJ databases">
        <authorList>
            <person name="Varghese N."/>
            <person name="Submissions S."/>
        </authorList>
    </citation>
    <scope>NUCLEOTIDE SEQUENCE [LARGE SCALE GENOMIC DNA]</scope>
    <source>
        <strain evidence="12">DSM 17659</strain>
    </source>
</reference>
<keyword evidence="7 8" id="KW-0143">Chaperone</keyword>
<dbReference type="GO" id="GO:0051082">
    <property type="term" value="F:unfolded protein binding"/>
    <property type="evidence" value="ECO:0007669"/>
    <property type="project" value="InterPro"/>
</dbReference>
<dbReference type="Gene3D" id="3.30.420.40">
    <property type="match status" value="2"/>
</dbReference>
<dbReference type="GO" id="GO:0005524">
    <property type="term" value="F:ATP binding"/>
    <property type="evidence" value="ECO:0007669"/>
    <property type="project" value="UniProtKB-UniRule"/>
</dbReference>
<name>A0A1M5HPA5_9FLAO</name>
<dbReference type="GO" id="GO:0140662">
    <property type="term" value="F:ATP-dependent protein folding chaperone"/>
    <property type="evidence" value="ECO:0007669"/>
    <property type="project" value="InterPro"/>
</dbReference>
<evidence type="ECO:0000256" key="4">
    <source>
        <dbReference type="ARBA" id="ARBA00022741"/>
    </source>
</evidence>
<dbReference type="Proteomes" id="UP000184020">
    <property type="component" value="Unassembled WGS sequence"/>
</dbReference>
<evidence type="ECO:0000256" key="8">
    <source>
        <dbReference type="HAMAP-Rule" id="MF_00332"/>
    </source>
</evidence>
<keyword evidence="12" id="KW-1185">Reference proteome</keyword>